<feature type="transmembrane region" description="Helical" evidence="10">
    <location>
        <begin position="85"/>
        <end position="110"/>
    </location>
</feature>
<keyword evidence="4 10" id="KW-1133">Transmembrane helix</keyword>
<dbReference type="PROSITE" id="PS00421">
    <property type="entry name" value="TM4_1"/>
    <property type="match status" value="1"/>
</dbReference>
<dbReference type="GO" id="GO:0005765">
    <property type="term" value="C:lysosomal membrane"/>
    <property type="evidence" value="ECO:0007669"/>
    <property type="project" value="UniProtKB-SubCell"/>
</dbReference>
<dbReference type="InterPro" id="IPR008952">
    <property type="entry name" value="Tetraspanin_EC2_sf"/>
</dbReference>
<dbReference type="PANTHER" id="PTHR19282">
    <property type="entry name" value="TETRASPANIN"/>
    <property type="match status" value="1"/>
</dbReference>
<evidence type="ECO:0000256" key="4">
    <source>
        <dbReference type="ARBA" id="ARBA00022989"/>
    </source>
</evidence>
<organism evidence="11 12">
    <name type="scientific">Scleropages formosus</name>
    <name type="common">Asian bonytongue</name>
    <name type="synonym">Osteoglossum formosum</name>
    <dbReference type="NCBI Taxonomy" id="113540"/>
    <lineage>
        <taxon>Eukaryota</taxon>
        <taxon>Metazoa</taxon>
        <taxon>Chordata</taxon>
        <taxon>Craniata</taxon>
        <taxon>Vertebrata</taxon>
        <taxon>Euteleostomi</taxon>
        <taxon>Actinopterygii</taxon>
        <taxon>Neopterygii</taxon>
        <taxon>Teleostei</taxon>
        <taxon>Osteoglossocephala</taxon>
        <taxon>Osteoglossomorpha</taxon>
        <taxon>Osteoglossiformes</taxon>
        <taxon>Osteoglossidae</taxon>
        <taxon>Scleropages</taxon>
    </lineage>
</organism>
<evidence type="ECO:0000256" key="8">
    <source>
        <dbReference type="ARBA" id="ARBA00046464"/>
    </source>
</evidence>
<feature type="transmembrane region" description="Helical" evidence="10">
    <location>
        <begin position="53"/>
        <end position="73"/>
    </location>
</feature>
<dbReference type="PANTHER" id="PTHR19282:SF216">
    <property type="entry name" value="TETRASPANIN-1"/>
    <property type="match status" value="1"/>
</dbReference>
<dbReference type="Ensembl" id="ENSSFOT00015022174.2">
    <property type="protein sequence ID" value="ENSSFOP00015021927.1"/>
    <property type="gene ID" value="ENSSFOG00015014132.2"/>
</dbReference>
<dbReference type="RefSeq" id="XP_018608914.1">
    <property type="nucleotide sequence ID" value="XM_018753398.1"/>
</dbReference>
<evidence type="ECO:0000256" key="2">
    <source>
        <dbReference type="ARBA" id="ARBA00006840"/>
    </source>
</evidence>
<comment type="similarity">
    <text evidence="2 10">Belongs to the tetraspanin (TM4SF) family.</text>
</comment>
<feature type="transmembrane region" description="Helical" evidence="10">
    <location>
        <begin position="209"/>
        <end position="233"/>
    </location>
</feature>
<name>A0A8C9RX29_SCLFO</name>
<keyword evidence="6" id="KW-0325">Glycoprotein</keyword>
<dbReference type="InterPro" id="IPR018503">
    <property type="entry name" value="Tetraspanin_CS"/>
</dbReference>
<evidence type="ECO:0000256" key="6">
    <source>
        <dbReference type="ARBA" id="ARBA00023180"/>
    </source>
</evidence>
<reference evidence="11" key="2">
    <citation type="submission" date="2025-08" db="UniProtKB">
        <authorList>
            <consortium name="Ensembl"/>
        </authorList>
    </citation>
    <scope>IDENTIFICATION</scope>
</reference>
<dbReference type="CDD" id="cd03156">
    <property type="entry name" value="uroplakin_I_like_LEL"/>
    <property type="match status" value="1"/>
</dbReference>
<protein>
    <recommendedName>
        <fullName evidence="10">Tetraspanin</fullName>
    </recommendedName>
</protein>
<dbReference type="GO" id="GO:0005886">
    <property type="term" value="C:plasma membrane"/>
    <property type="evidence" value="ECO:0007669"/>
    <property type="project" value="TreeGrafter"/>
</dbReference>
<evidence type="ECO:0000313" key="12">
    <source>
        <dbReference type="Proteomes" id="UP000694397"/>
    </source>
</evidence>
<dbReference type="InterPro" id="IPR000301">
    <property type="entry name" value="Tetraspanin_animals"/>
</dbReference>
<dbReference type="PIRSF" id="PIRSF002419">
    <property type="entry name" value="Tetraspanin"/>
    <property type="match status" value="1"/>
</dbReference>
<proteinExistence type="inferred from homology"/>
<sequence>MGCFTFVKTMMILFNLLIFLGGAGLLAVGIWVSVDGGSFLKVLGPFSSQATQFVNVGYFCIVIGAILVLLGFMGCCGAQKESKCLLILFFSIILIIFIAEVAAAVVALVYSSFAQSLLQAWAEPALKNQYGNDKVVTQIWNDTMTELKCCGFSNYTDFNNSSYLKQHSGTYPPTCCNSTAPCEVQLAQKSKVQGCYKHLLSELQKNANVVGGVAIGIGAVEILSMIVSMYLYCHMDKN</sequence>
<evidence type="ECO:0000256" key="5">
    <source>
        <dbReference type="ARBA" id="ARBA00023136"/>
    </source>
</evidence>
<dbReference type="Gene3D" id="1.10.1450.10">
    <property type="entry name" value="Tetraspanin"/>
    <property type="match status" value="1"/>
</dbReference>
<evidence type="ECO:0000256" key="10">
    <source>
        <dbReference type="RuleBase" id="RU361218"/>
    </source>
</evidence>
<dbReference type="CTD" id="10103"/>
<gene>
    <name evidence="11" type="primary">TSPAN1</name>
</gene>
<feature type="transmembrane region" description="Helical" evidence="10">
    <location>
        <begin position="12"/>
        <end position="33"/>
    </location>
</feature>
<comment type="subunit">
    <text evidence="8">Interacts with SLC19A2. Interacts with NTRK1/TRKA.</text>
</comment>
<keyword evidence="12" id="KW-1185">Reference proteome</keyword>
<dbReference type="GeneTree" id="ENSGT00940000158851"/>
<dbReference type="SUPFAM" id="SSF48652">
    <property type="entry name" value="Tetraspanin"/>
    <property type="match status" value="1"/>
</dbReference>
<evidence type="ECO:0000256" key="9">
    <source>
        <dbReference type="ARBA" id="ARBA00054958"/>
    </source>
</evidence>
<dbReference type="KEGG" id="sfm:108935107"/>
<keyword evidence="5 10" id="KW-0472">Membrane</keyword>
<comment type="function">
    <text evidence="9">Structural component of specialized membrane microdomains known as tetraspanin-enriched microdomains (TERMs), which act as platforms for receptor clustering and signaling. Participates thereby in diverse biological functions such as cell signal transduction, adhesion, migration and protein trafficking. Regulates neuronal differentiation in response to NGF by facilitating NGF-mediated activation of NTRK1/TRKA receptor tyrosine kinase and subsequent downstream signaling pathways. Plays a role in the inhibition of TNFalpha-induced apoptosis. Mechanistically, inhibits the NF-kappa-B signaling pathway by blocking phosphorylation of CHUK. Also promotes the stability of the thiamine transporter 1/SLC19A2 in intestinal epithelial cells leading to an increase of thiamine uptake process.</text>
</comment>
<dbReference type="AlphaFoldDB" id="A0A8C9RX29"/>
<dbReference type="Pfam" id="PF00335">
    <property type="entry name" value="Tetraspanin"/>
    <property type="match status" value="1"/>
</dbReference>
<evidence type="ECO:0000256" key="1">
    <source>
        <dbReference type="ARBA" id="ARBA00004155"/>
    </source>
</evidence>
<dbReference type="Proteomes" id="UP000694397">
    <property type="component" value="Chromosome 3"/>
</dbReference>
<accession>A0A8C9RX29</accession>
<evidence type="ECO:0000313" key="11">
    <source>
        <dbReference type="Ensembl" id="ENSSFOP00015021927.1"/>
    </source>
</evidence>
<dbReference type="FunFam" id="1.10.1450.10:FF:000020">
    <property type="entry name" value="Tetraspanin"/>
    <property type="match status" value="1"/>
</dbReference>
<keyword evidence="3 10" id="KW-0812">Transmembrane</keyword>
<dbReference type="OrthoDB" id="6134317at2759"/>
<reference evidence="11" key="3">
    <citation type="submission" date="2025-09" db="UniProtKB">
        <authorList>
            <consortium name="Ensembl"/>
        </authorList>
    </citation>
    <scope>IDENTIFICATION</scope>
</reference>
<dbReference type="GeneID" id="108935107"/>
<keyword evidence="7" id="KW-0458">Lysosome</keyword>
<reference evidence="11 12" key="1">
    <citation type="submission" date="2019-04" db="EMBL/GenBank/DDBJ databases">
        <authorList>
            <consortium name="Wellcome Sanger Institute Data Sharing"/>
        </authorList>
    </citation>
    <scope>NUCLEOTIDE SEQUENCE [LARGE SCALE GENOMIC DNA]</scope>
</reference>
<dbReference type="PRINTS" id="PR00259">
    <property type="entry name" value="TMFOUR"/>
</dbReference>
<dbReference type="InterPro" id="IPR018499">
    <property type="entry name" value="Tetraspanin/Peripherin"/>
</dbReference>
<evidence type="ECO:0000256" key="3">
    <source>
        <dbReference type="ARBA" id="ARBA00022692"/>
    </source>
</evidence>
<evidence type="ECO:0000256" key="7">
    <source>
        <dbReference type="ARBA" id="ARBA00023228"/>
    </source>
</evidence>
<comment type="subcellular location">
    <subcellularLocation>
        <location evidence="1">Lysosome membrane</location>
        <topology evidence="1">Multi-pass membrane protein</topology>
    </subcellularLocation>
    <subcellularLocation>
        <location evidence="10">Membrane</location>
        <topology evidence="10">Multi-pass membrane protein</topology>
    </subcellularLocation>
</comment>